<evidence type="ECO:0000256" key="6">
    <source>
        <dbReference type="ARBA" id="ARBA00022679"/>
    </source>
</evidence>
<evidence type="ECO:0000256" key="1">
    <source>
        <dbReference type="ARBA" id="ARBA00001933"/>
    </source>
</evidence>
<evidence type="ECO:0000256" key="7">
    <source>
        <dbReference type="ARBA" id="ARBA00022898"/>
    </source>
</evidence>
<protein>
    <recommendedName>
        <fullName evidence="9">Histidinol-phosphate aminotransferase</fullName>
        <ecNumber evidence="9">2.6.1.9</ecNumber>
    </recommendedName>
    <alternativeName>
        <fullName evidence="9">Imidazole acetol-phosphate transaminase</fullName>
    </alternativeName>
</protein>
<sequence>MNKSSKTPDTKPADRPVPRPGVLDIAPYVPGRSKATGGSKVYKLSSNETPLGPSPAAVAAYQGVAAKLEIYPDGSAAELRAAIADAYGINASRVICGNGSDDVLALASHVFLGPGDEAIYSKHGFNVYPILIQAAGATPVVAPEKDMTTYVDGILELVTDRTRIVYVANPNNPTGTYLPFSEIRRLHAALPPRVLLVLDAAYSEYVRRNDYESGIELAGTSPNVLMTRTFSKIYGLAGVRLGWGYGPAEVIDAMNRIRGPFNVSAPAMAAGIAALKDRAHLDAAVAHNEEWLPRVTEGIRALGLEVTPSVGNFVLIHFPDEKGRRAADADDYLVSHGIILRAMTSYHLPNALRMTIGSAEANEATIAALRDFLHRTAR</sequence>
<evidence type="ECO:0000256" key="2">
    <source>
        <dbReference type="ARBA" id="ARBA00005011"/>
    </source>
</evidence>
<keyword evidence="9" id="KW-0028">Amino-acid biosynthesis</keyword>
<dbReference type="InterPro" id="IPR015422">
    <property type="entry name" value="PyrdxlP-dep_Trfase_small"/>
</dbReference>
<evidence type="ECO:0000256" key="10">
    <source>
        <dbReference type="SAM" id="MobiDB-lite"/>
    </source>
</evidence>
<name>A0A9X3ILM9_9HYPH</name>
<dbReference type="SUPFAM" id="SSF53383">
    <property type="entry name" value="PLP-dependent transferases"/>
    <property type="match status" value="1"/>
</dbReference>
<dbReference type="PANTHER" id="PTHR43643:SF3">
    <property type="entry name" value="HISTIDINOL-PHOSPHATE AMINOTRANSFERASE"/>
    <property type="match status" value="1"/>
</dbReference>
<keyword evidence="5 9" id="KW-0032">Aminotransferase</keyword>
<evidence type="ECO:0000256" key="8">
    <source>
        <dbReference type="ARBA" id="ARBA00047481"/>
    </source>
</evidence>
<dbReference type="InterPro" id="IPR015421">
    <property type="entry name" value="PyrdxlP-dep_Trfase_major"/>
</dbReference>
<comment type="pathway">
    <text evidence="2 9">Amino-acid biosynthesis; L-histidine biosynthesis; L-histidine from 5-phospho-alpha-D-ribose 1-diphosphate: step 7/9.</text>
</comment>
<reference evidence="12" key="1">
    <citation type="submission" date="2022-11" db="EMBL/GenBank/DDBJ databases">
        <title>Biodiversity and phylogenetic relationships of bacteria.</title>
        <authorList>
            <person name="Machado R.A.R."/>
            <person name="Bhat A."/>
            <person name="Loulou A."/>
            <person name="Kallel S."/>
        </authorList>
    </citation>
    <scope>NUCLEOTIDE SEQUENCE</scope>
    <source>
        <strain evidence="12">K-TC2</strain>
    </source>
</reference>
<feature type="region of interest" description="Disordered" evidence="10">
    <location>
        <begin position="1"/>
        <end position="42"/>
    </location>
</feature>
<dbReference type="GO" id="GO:0004400">
    <property type="term" value="F:histidinol-phosphate transaminase activity"/>
    <property type="evidence" value="ECO:0007669"/>
    <property type="project" value="UniProtKB-UniRule"/>
</dbReference>
<comment type="similarity">
    <text evidence="3 9">Belongs to the class-II pyridoxal-phosphate-dependent aminotransferase family. Histidinol-phosphate aminotransferase subfamily.</text>
</comment>
<dbReference type="InterPro" id="IPR015424">
    <property type="entry name" value="PyrdxlP-dep_Trfase"/>
</dbReference>
<evidence type="ECO:0000256" key="4">
    <source>
        <dbReference type="ARBA" id="ARBA00011738"/>
    </source>
</evidence>
<organism evidence="12 13">
    <name type="scientific">Kaistia nematophila</name>
    <dbReference type="NCBI Taxonomy" id="2994654"/>
    <lineage>
        <taxon>Bacteria</taxon>
        <taxon>Pseudomonadati</taxon>
        <taxon>Pseudomonadota</taxon>
        <taxon>Alphaproteobacteria</taxon>
        <taxon>Hyphomicrobiales</taxon>
        <taxon>Kaistiaceae</taxon>
        <taxon>Kaistia</taxon>
    </lineage>
</organism>
<dbReference type="GO" id="GO:0030170">
    <property type="term" value="F:pyridoxal phosphate binding"/>
    <property type="evidence" value="ECO:0007669"/>
    <property type="project" value="InterPro"/>
</dbReference>
<comment type="catalytic activity">
    <reaction evidence="8 9">
        <text>L-histidinol phosphate + 2-oxoglutarate = 3-(imidazol-4-yl)-2-oxopropyl phosphate + L-glutamate</text>
        <dbReference type="Rhea" id="RHEA:23744"/>
        <dbReference type="ChEBI" id="CHEBI:16810"/>
        <dbReference type="ChEBI" id="CHEBI:29985"/>
        <dbReference type="ChEBI" id="CHEBI:57766"/>
        <dbReference type="ChEBI" id="CHEBI:57980"/>
        <dbReference type="EC" id="2.6.1.9"/>
    </reaction>
</comment>
<dbReference type="RefSeq" id="WP_266338682.1">
    <property type="nucleotide sequence ID" value="NZ_JAPKNK010000004.1"/>
</dbReference>
<keyword evidence="6 9" id="KW-0808">Transferase</keyword>
<comment type="subunit">
    <text evidence="4 9">Homodimer.</text>
</comment>
<feature type="modified residue" description="N6-(pyridoxal phosphate)lysine" evidence="9">
    <location>
        <position position="232"/>
    </location>
</feature>
<comment type="caution">
    <text evidence="12">The sequence shown here is derived from an EMBL/GenBank/DDBJ whole genome shotgun (WGS) entry which is preliminary data.</text>
</comment>
<dbReference type="HAMAP" id="MF_01023">
    <property type="entry name" value="HisC_aminotrans_2"/>
    <property type="match status" value="1"/>
</dbReference>
<dbReference type="EMBL" id="JAPKNK010000004">
    <property type="protein sequence ID" value="MCX5569706.1"/>
    <property type="molecule type" value="Genomic_DNA"/>
</dbReference>
<evidence type="ECO:0000256" key="3">
    <source>
        <dbReference type="ARBA" id="ARBA00007970"/>
    </source>
</evidence>
<dbReference type="GO" id="GO:0000105">
    <property type="term" value="P:L-histidine biosynthetic process"/>
    <property type="evidence" value="ECO:0007669"/>
    <property type="project" value="UniProtKB-UniRule"/>
</dbReference>
<dbReference type="InterPro" id="IPR050106">
    <property type="entry name" value="HistidinolP_aminotransfase"/>
</dbReference>
<keyword evidence="9" id="KW-0368">Histidine biosynthesis</keyword>
<dbReference type="InterPro" id="IPR005861">
    <property type="entry name" value="HisP_aminotrans"/>
</dbReference>
<dbReference type="NCBIfam" id="TIGR01141">
    <property type="entry name" value="hisC"/>
    <property type="match status" value="1"/>
</dbReference>
<comment type="cofactor">
    <cofactor evidence="1 9">
        <name>pyridoxal 5'-phosphate</name>
        <dbReference type="ChEBI" id="CHEBI:597326"/>
    </cofactor>
</comment>
<proteinExistence type="inferred from homology"/>
<gene>
    <name evidence="9 12" type="primary">hisC</name>
    <name evidence="12" type="ORF">OSH07_10935</name>
</gene>
<accession>A0A9X3ILM9</accession>
<evidence type="ECO:0000313" key="13">
    <source>
        <dbReference type="Proteomes" id="UP001144805"/>
    </source>
</evidence>
<evidence type="ECO:0000256" key="9">
    <source>
        <dbReference type="HAMAP-Rule" id="MF_01023"/>
    </source>
</evidence>
<dbReference type="EC" id="2.6.1.9" evidence="9"/>
<dbReference type="Proteomes" id="UP001144805">
    <property type="component" value="Unassembled WGS sequence"/>
</dbReference>
<keyword evidence="13" id="KW-1185">Reference proteome</keyword>
<dbReference type="InterPro" id="IPR004839">
    <property type="entry name" value="Aminotransferase_I/II_large"/>
</dbReference>
<evidence type="ECO:0000259" key="11">
    <source>
        <dbReference type="Pfam" id="PF00155"/>
    </source>
</evidence>
<dbReference type="AlphaFoldDB" id="A0A9X3ILM9"/>
<evidence type="ECO:0000313" key="12">
    <source>
        <dbReference type="EMBL" id="MCX5569706.1"/>
    </source>
</evidence>
<feature type="domain" description="Aminotransferase class I/classII large" evidence="11">
    <location>
        <begin position="40"/>
        <end position="368"/>
    </location>
</feature>
<dbReference type="Pfam" id="PF00155">
    <property type="entry name" value="Aminotran_1_2"/>
    <property type="match status" value="1"/>
</dbReference>
<feature type="compositionally biased region" description="Basic and acidic residues" evidence="10">
    <location>
        <begin position="1"/>
        <end position="17"/>
    </location>
</feature>
<dbReference type="Gene3D" id="3.40.640.10">
    <property type="entry name" value="Type I PLP-dependent aspartate aminotransferase-like (Major domain)"/>
    <property type="match status" value="1"/>
</dbReference>
<dbReference type="PANTHER" id="PTHR43643">
    <property type="entry name" value="HISTIDINOL-PHOSPHATE AMINOTRANSFERASE 2"/>
    <property type="match status" value="1"/>
</dbReference>
<dbReference type="CDD" id="cd00609">
    <property type="entry name" value="AAT_like"/>
    <property type="match status" value="1"/>
</dbReference>
<evidence type="ECO:0000256" key="5">
    <source>
        <dbReference type="ARBA" id="ARBA00022576"/>
    </source>
</evidence>
<keyword evidence="7 9" id="KW-0663">Pyridoxal phosphate</keyword>
<dbReference type="Gene3D" id="3.90.1150.10">
    <property type="entry name" value="Aspartate Aminotransferase, domain 1"/>
    <property type="match status" value="1"/>
</dbReference>